<name>A0A917IMF4_9BACT</name>
<comment type="caution">
    <text evidence="9">The sequence shown here is derived from an EMBL/GenBank/DDBJ whole genome shotgun (WGS) entry which is preliminary data.</text>
</comment>
<keyword evidence="4" id="KW-0472">Membrane</keyword>
<proteinExistence type="inferred from homology"/>
<dbReference type="CDD" id="cd08977">
    <property type="entry name" value="SusD"/>
    <property type="match status" value="1"/>
</dbReference>
<feature type="chain" id="PRO_5037356762" evidence="6">
    <location>
        <begin position="24"/>
        <end position="511"/>
    </location>
</feature>
<dbReference type="EMBL" id="BMIB01000001">
    <property type="protein sequence ID" value="GGH58147.1"/>
    <property type="molecule type" value="Genomic_DNA"/>
</dbReference>
<dbReference type="InterPro" id="IPR012944">
    <property type="entry name" value="SusD_RagB_dom"/>
</dbReference>
<dbReference type="Gene3D" id="1.25.40.390">
    <property type="match status" value="1"/>
</dbReference>
<feature type="signal peptide" evidence="6">
    <location>
        <begin position="1"/>
        <end position="23"/>
    </location>
</feature>
<comment type="subcellular location">
    <subcellularLocation>
        <location evidence="1">Cell outer membrane</location>
    </subcellularLocation>
</comment>
<dbReference type="Pfam" id="PF07980">
    <property type="entry name" value="SusD_RagB"/>
    <property type="match status" value="1"/>
</dbReference>
<keyword evidence="5" id="KW-0998">Cell outer membrane</keyword>
<evidence type="ECO:0000259" key="8">
    <source>
        <dbReference type="Pfam" id="PF14322"/>
    </source>
</evidence>
<sequence length="511" mass="56227">MKRRIYIAAGLVLSIMASCTKQLDQVPVSNVTVENFYNSANDFQAGVNSIYSNLRGYPDNQLWMGEMRSDNVAATSDGNRDWQGINDFSPNLTTTAFIVGAYNNNFNGIYNANTVLSALATKGSVVTDANLRNRFAAEARFLRAFYYFDLVRFYGKLPIIDTVRTYTEALSIGRSDVTDVYKLIISDLEFAAANLPATFTGTDLGRATSGAAKTLLGLVYLTRSGPVYAGTDGPTLASNEYSKALSLFNEVLGSGNYTFGTSYPNIFSYTNENNKEVIFDVQYVSGSSTYGATFPSMLVPPAYFTGLGLGGYGNGYGTCAFNIPGDLFASYTSTTGGAVDTRDTFNIQRKFRLATGADTTNDYTRPFIKKYINTGRVGASYTDWPINFIVMRYTDVMMMKAECILHGAPGTQTTVDSIVNAVRKRAGVQTTLTNVTLAQLMEERRREFLGEGLRWNDLVREGMAVTTMNAWRTANNLTAVKEVVPNYVIYPIPQAEILVKPNLYKQNAGYY</sequence>
<dbReference type="Proteomes" id="UP000627292">
    <property type="component" value="Unassembled WGS sequence"/>
</dbReference>
<evidence type="ECO:0000256" key="6">
    <source>
        <dbReference type="SAM" id="SignalP"/>
    </source>
</evidence>
<dbReference type="GO" id="GO:0009279">
    <property type="term" value="C:cell outer membrane"/>
    <property type="evidence" value="ECO:0007669"/>
    <property type="project" value="UniProtKB-SubCell"/>
</dbReference>
<comment type="similarity">
    <text evidence="2">Belongs to the SusD family.</text>
</comment>
<evidence type="ECO:0000259" key="7">
    <source>
        <dbReference type="Pfam" id="PF07980"/>
    </source>
</evidence>
<keyword evidence="10" id="KW-1185">Reference proteome</keyword>
<accession>A0A917IMF4</accession>
<evidence type="ECO:0000256" key="3">
    <source>
        <dbReference type="ARBA" id="ARBA00022729"/>
    </source>
</evidence>
<dbReference type="RefSeq" id="WP_188950126.1">
    <property type="nucleotide sequence ID" value="NZ_BMIB01000001.1"/>
</dbReference>
<evidence type="ECO:0000256" key="5">
    <source>
        <dbReference type="ARBA" id="ARBA00023237"/>
    </source>
</evidence>
<evidence type="ECO:0000256" key="1">
    <source>
        <dbReference type="ARBA" id="ARBA00004442"/>
    </source>
</evidence>
<evidence type="ECO:0000256" key="4">
    <source>
        <dbReference type="ARBA" id="ARBA00023136"/>
    </source>
</evidence>
<evidence type="ECO:0000313" key="9">
    <source>
        <dbReference type="EMBL" id="GGH58147.1"/>
    </source>
</evidence>
<reference evidence="9" key="1">
    <citation type="journal article" date="2014" name="Int. J. Syst. Evol. Microbiol.">
        <title>Complete genome sequence of Corynebacterium casei LMG S-19264T (=DSM 44701T), isolated from a smear-ripened cheese.</title>
        <authorList>
            <consortium name="US DOE Joint Genome Institute (JGI-PGF)"/>
            <person name="Walter F."/>
            <person name="Albersmeier A."/>
            <person name="Kalinowski J."/>
            <person name="Ruckert C."/>
        </authorList>
    </citation>
    <scope>NUCLEOTIDE SEQUENCE</scope>
    <source>
        <strain evidence="9">CGMCC 1.15290</strain>
    </source>
</reference>
<evidence type="ECO:0000313" key="10">
    <source>
        <dbReference type="Proteomes" id="UP000627292"/>
    </source>
</evidence>
<keyword evidence="3 6" id="KW-0732">Signal</keyword>
<organism evidence="9 10">
    <name type="scientific">Filimonas zeae</name>
    <dbReference type="NCBI Taxonomy" id="1737353"/>
    <lineage>
        <taxon>Bacteria</taxon>
        <taxon>Pseudomonadati</taxon>
        <taxon>Bacteroidota</taxon>
        <taxon>Chitinophagia</taxon>
        <taxon>Chitinophagales</taxon>
        <taxon>Chitinophagaceae</taxon>
        <taxon>Filimonas</taxon>
    </lineage>
</organism>
<dbReference type="InterPro" id="IPR011990">
    <property type="entry name" value="TPR-like_helical_dom_sf"/>
</dbReference>
<dbReference type="InterPro" id="IPR033985">
    <property type="entry name" value="SusD-like_N"/>
</dbReference>
<dbReference type="SUPFAM" id="SSF48452">
    <property type="entry name" value="TPR-like"/>
    <property type="match status" value="1"/>
</dbReference>
<feature type="domain" description="RagB/SusD" evidence="7">
    <location>
        <begin position="356"/>
        <end position="510"/>
    </location>
</feature>
<protein>
    <submittedName>
        <fullName evidence="9">Membrane protein</fullName>
    </submittedName>
</protein>
<dbReference type="AlphaFoldDB" id="A0A917IMF4"/>
<dbReference type="Pfam" id="PF14322">
    <property type="entry name" value="SusD-like_3"/>
    <property type="match status" value="1"/>
</dbReference>
<feature type="domain" description="SusD-like N-terminal" evidence="8">
    <location>
        <begin position="41"/>
        <end position="221"/>
    </location>
</feature>
<evidence type="ECO:0000256" key="2">
    <source>
        <dbReference type="ARBA" id="ARBA00006275"/>
    </source>
</evidence>
<gene>
    <name evidence="9" type="ORF">GCM10011379_03600</name>
</gene>
<reference evidence="9" key="2">
    <citation type="submission" date="2020-09" db="EMBL/GenBank/DDBJ databases">
        <authorList>
            <person name="Sun Q."/>
            <person name="Zhou Y."/>
        </authorList>
    </citation>
    <scope>NUCLEOTIDE SEQUENCE</scope>
    <source>
        <strain evidence="9">CGMCC 1.15290</strain>
    </source>
</reference>
<dbReference type="PROSITE" id="PS51257">
    <property type="entry name" value="PROKAR_LIPOPROTEIN"/>
    <property type="match status" value="1"/>
</dbReference>